<gene>
    <name evidence="4" type="ORF">g.1632</name>
</gene>
<feature type="non-terminal residue" evidence="4">
    <location>
        <position position="100"/>
    </location>
</feature>
<dbReference type="PANTHER" id="PTHR13395:SF6">
    <property type="entry name" value="SISTER CHROMATID COHESION PROTEIN DCC1"/>
    <property type="match status" value="1"/>
</dbReference>
<organism evidence="4">
    <name type="scientific">Cuerna arida</name>
    <dbReference type="NCBI Taxonomy" id="1464854"/>
    <lineage>
        <taxon>Eukaryota</taxon>
        <taxon>Metazoa</taxon>
        <taxon>Ecdysozoa</taxon>
        <taxon>Arthropoda</taxon>
        <taxon>Hexapoda</taxon>
        <taxon>Insecta</taxon>
        <taxon>Pterygota</taxon>
        <taxon>Neoptera</taxon>
        <taxon>Paraneoptera</taxon>
        <taxon>Hemiptera</taxon>
        <taxon>Auchenorrhyncha</taxon>
        <taxon>Membracoidea</taxon>
        <taxon>Cicadellidae</taxon>
        <taxon>Cicadellinae</taxon>
        <taxon>Proconiini</taxon>
        <taxon>Cuerna</taxon>
    </lineage>
</organism>
<dbReference type="PANTHER" id="PTHR13395">
    <property type="entry name" value="SISTER CHROMATID COHESION PROTEIN DCC1-RELATED"/>
    <property type="match status" value="1"/>
</dbReference>
<keyword evidence="3" id="KW-0235">DNA replication</keyword>
<evidence type="ECO:0000313" key="4">
    <source>
        <dbReference type="EMBL" id="JAS50791.1"/>
    </source>
</evidence>
<feature type="non-terminal residue" evidence="4">
    <location>
        <position position="1"/>
    </location>
</feature>
<dbReference type="AlphaFoldDB" id="A0A1B6FKT7"/>
<accession>A0A1B6FKT7</accession>
<comment type="similarity">
    <text evidence="1">Belongs to the DCC1 family.</text>
</comment>
<dbReference type="GO" id="GO:0000775">
    <property type="term" value="C:chromosome, centromeric region"/>
    <property type="evidence" value="ECO:0007669"/>
    <property type="project" value="TreeGrafter"/>
</dbReference>
<dbReference type="GO" id="GO:0006260">
    <property type="term" value="P:DNA replication"/>
    <property type="evidence" value="ECO:0007669"/>
    <property type="project" value="UniProtKB-KW"/>
</dbReference>
<sequence length="100" mass="11871">RLYSKYILNDNRMDFAEFLEVLVSLLPENFQVSDEMFQGVAIFDDAKNSIWILDRLSMPDQFEDRLDVLFSEKPKWTRTELLPYLKNLCENDAEMDLSLI</sequence>
<dbReference type="GO" id="GO:0034088">
    <property type="term" value="P:maintenance of mitotic sister chromatid cohesion"/>
    <property type="evidence" value="ECO:0007669"/>
    <property type="project" value="TreeGrafter"/>
</dbReference>
<dbReference type="EMBL" id="GECZ01018978">
    <property type="protein sequence ID" value="JAS50791.1"/>
    <property type="molecule type" value="Transcribed_RNA"/>
</dbReference>
<dbReference type="GO" id="GO:0031390">
    <property type="term" value="C:Ctf18 RFC-like complex"/>
    <property type="evidence" value="ECO:0007669"/>
    <property type="project" value="InterPro"/>
</dbReference>
<dbReference type="InterPro" id="IPR019128">
    <property type="entry name" value="Dcc1"/>
</dbReference>
<evidence type="ECO:0000256" key="1">
    <source>
        <dbReference type="ARBA" id="ARBA00007017"/>
    </source>
</evidence>
<proteinExistence type="inferred from homology"/>
<name>A0A1B6FKT7_9HEMI</name>
<evidence type="ECO:0000256" key="2">
    <source>
        <dbReference type="ARBA" id="ARBA00017682"/>
    </source>
</evidence>
<dbReference type="Pfam" id="PF09724">
    <property type="entry name" value="Dcc1"/>
    <property type="match status" value="1"/>
</dbReference>
<reference evidence="4" key="1">
    <citation type="submission" date="2015-11" db="EMBL/GenBank/DDBJ databases">
        <title>De novo transcriptome assembly of four potential Pierce s Disease insect vectors from Arizona vineyards.</title>
        <authorList>
            <person name="Tassone E.E."/>
        </authorList>
    </citation>
    <scope>NUCLEOTIDE SEQUENCE</scope>
</reference>
<dbReference type="GO" id="GO:0000785">
    <property type="term" value="C:chromatin"/>
    <property type="evidence" value="ECO:0007669"/>
    <property type="project" value="TreeGrafter"/>
</dbReference>
<evidence type="ECO:0000256" key="3">
    <source>
        <dbReference type="ARBA" id="ARBA00022705"/>
    </source>
</evidence>
<protein>
    <recommendedName>
        <fullName evidence="2">Sister chromatid cohesion protein DCC1</fullName>
    </recommendedName>
</protein>